<evidence type="ECO:0000313" key="2">
    <source>
        <dbReference type="Proteomes" id="UP001465668"/>
    </source>
</evidence>
<comment type="caution">
    <text evidence="1">The sequence shown here is derived from an EMBL/GenBank/DDBJ whole genome shotgun (WGS) entry which is preliminary data.</text>
</comment>
<organism evidence="1 2">
    <name type="scientific">Seiridium cardinale</name>
    <dbReference type="NCBI Taxonomy" id="138064"/>
    <lineage>
        <taxon>Eukaryota</taxon>
        <taxon>Fungi</taxon>
        <taxon>Dikarya</taxon>
        <taxon>Ascomycota</taxon>
        <taxon>Pezizomycotina</taxon>
        <taxon>Sordariomycetes</taxon>
        <taxon>Xylariomycetidae</taxon>
        <taxon>Amphisphaeriales</taxon>
        <taxon>Sporocadaceae</taxon>
        <taxon>Seiridium</taxon>
    </lineage>
</organism>
<protein>
    <submittedName>
        <fullName evidence="1">BPL/LPL catalytic domain-containing protein</fullName>
    </submittedName>
</protein>
<evidence type="ECO:0000313" key="1">
    <source>
        <dbReference type="EMBL" id="KAK9783645.1"/>
    </source>
</evidence>
<reference evidence="1 2" key="1">
    <citation type="submission" date="2024-02" db="EMBL/GenBank/DDBJ databases">
        <title>First draft genome assembly of two strains of Seiridium cardinale.</title>
        <authorList>
            <person name="Emiliani G."/>
            <person name="Scali E."/>
        </authorList>
    </citation>
    <scope>NUCLEOTIDE SEQUENCE [LARGE SCALE GENOMIC DNA]</scope>
    <source>
        <strain evidence="1 2">BM-138-000479</strain>
    </source>
</reference>
<dbReference type="Proteomes" id="UP001465668">
    <property type="component" value="Unassembled WGS sequence"/>
</dbReference>
<name>A0ABR2Y8V4_9PEZI</name>
<gene>
    <name evidence="1" type="ORF">SCAR479_00204</name>
</gene>
<dbReference type="EMBL" id="JARVKM010000001">
    <property type="protein sequence ID" value="KAK9783645.1"/>
    <property type="molecule type" value="Genomic_DNA"/>
</dbReference>
<keyword evidence="2" id="KW-1185">Reference proteome</keyword>
<sequence length="348" mass="38132">MARPLTTFILPCKPDFCNLSRVAFWQQTLRQGIINQRTKDPSSTAPAPPVFLAYEPAPGYLHGTRTKLRPSSPWQGLLQTWGSTPDLIPEAASAHWSSFPKLNINSWRSESDAGEHGKPAKPQLAGFECDASHQPHPLHKPMTTYLGPGHVVIWAAIDVRHGRLSQATEAQVEKMMSLAVMSVLQLKFPGVPKPKLLQGEGLWVSSPASPRGNRREAQETWKRIADVFIQVDDEDIASLCLAVNIEGPTSSFTAEGASPWWPLRQMDVSYAHTTSVCAELGDAGHALGRRFNGIDMVSSMSWLTAAVAYQLGYGRPEWKKVHEILGEDAGGGSGGGWTLIPVPDFFMF</sequence>
<proteinExistence type="predicted"/>
<accession>A0ABR2Y8V4</accession>